<feature type="transmembrane region" description="Helical" evidence="9">
    <location>
        <begin position="48"/>
        <end position="78"/>
    </location>
</feature>
<evidence type="ECO:0000256" key="2">
    <source>
        <dbReference type="ARBA" id="ARBA00022475"/>
    </source>
</evidence>
<feature type="domain" description="CBS" evidence="10">
    <location>
        <begin position="285"/>
        <end position="342"/>
    </location>
</feature>
<evidence type="ECO:0000256" key="7">
    <source>
        <dbReference type="PROSITE-ProRule" id="PRU00703"/>
    </source>
</evidence>
<dbReference type="PROSITE" id="PS51846">
    <property type="entry name" value="CNNM"/>
    <property type="match status" value="1"/>
</dbReference>
<dbReference type="RefSeq" id="WP_318596263.1">
    <property type="nucleotide sequence ID" value="NZ_JAWSTH010000011.1"/>
</dbReference>
<dbReference type="SUPFAM" id="SSF54631">
    <property type="entry name" value="CBS-domain pair"/>
    <property type="match status" value="1"/>
</dbReference>
<dbReference type="PROSITE" id="PS51371">
    <property type="entry name" value="CBS"/>
    <property type="match status" value="2"/>
</dbReference>
<evidence type="ECO:0000256" key="5">
    <source>
        <dbReference type="ARBA" id="ARBA00022989"/>
    </source>
</evidence>
<evidence type="ECO:0000256" key="8">
    <source>
        <dbReference type="PROSITE-ProRule" id="PRU01193"/>
    </source>
</evidence>
<feature type="domain" description="CNNM transmembrane" evidence="11">
    <location>
        <begin position="1"/>
        <end position="202"/>
    </location>
</feature>
<evidence type="ECO:0000313" key="13">
    <source>
        <dbReference type="Proteomes" id="UP001284601"/>
    </source>
</evidence>
<comment type="subcellular location">
    <subcellularLocation>
        <location evidence="1">Cell membrane</location>
        <topology evidence="1">Multi-pass membrane protein</topology>
    </subcellularLocation>
</comment>
<name>A0ABU4HN74_9ACTN</name>
<dbReference type="EMBL" id="JAWSTH010000011">
    <property type="protein sequence ID" value="MDW5594005.1"/>
    <property type="molecule type" value="Genomic_DNA"/>
</dbReference>
<keyword evidence="5 8" id="KW-1133">Transmembrane helix</keyword>
<dbReference type="Gene3D" id="3.10.580.10">
    <property type="entry name" value="CBS-domain"/>
    <property type="match status" value="1"/>
</dbReference>
<comment type="caution">
    <text evidence="12">The sequence shown here is derived from an EMBL/GenBank/DDBJ whole genome shotgun (WGS) entry which is preliminary data.</text>
</comment>
<keyword evidence="3 8" id="KW-0812">Transmembrane</keyword>
<dbReference type="Pfam" id="PF00571">
    <property type="entry name" value="CBS"/>
    <property type="match status" value="2"/>
</dbReference>
<evidence type="ECO:0000313" key="12">
    <source>
        <dbReference type="EMBL" id="MDW5594005.1"/>
    </source>
</evidence>
<dbReference type="PANTHER" id="PTHR43099">
    <property type="entry name" value="UPF0053 PROTEIN YRKA"/>
    <property type="match status" value="1"/>
</dbReference>
<feature type="transmembrane region" description="Helical" evidence="9">
    <location>
        <begin position="98"/>
        <end position="123"/>
    </location>
</feature>
<gene>
    <name evidence="12" type="ORF">R7226_06650</name>
</gene>
<dbReference type="PANTHER" id="PTHR43099:SF5">
    <property type="entry name" value="HLYC_CORC FAMILY TRANSPORTER"/>
    <property type="match status" value="1"/>
</dbReference>
<dbReference type="InterPro" id="IPR044751">
    <property type="entry name" value="Ion_transp-like_CBS"/>
</dbReference>
<dbReference type="InterPro" id="IPR046342">
    <property type="entry name" value="CBS_dom_sf"/>
</dbReference>
<evidence type="ECO:0000256" key="6">
    <source>
        <dbReference type="ARBA" id="ARBA00023136"/>
    </source>
</evidence>
<dbReference type="InterPro" id="IPR051676">
    <property type="entry name" value="UPF0053_domain"/>
</dbReference>
<dbReference type="InterPro" id="IPR002550">
    <property type="entry name" value="CNNM"/>
</dbReference>
<accession>A0ABU4HN74</accession>
<evidence type="ECO:0000259" key="11">
    <source>
        <dbReference type="PROSITE" id="PS51846"/>
    </source>
</evidence>
<dbReference type="Proteomes" id="UP001284601">
    <property type="component" value="Unassembled WGS sequence"/>
</dbReference>
<evidence type="ECO:0000256" key="3">
    <source>
        <dbReference type="ARBA" id="ARBA00022692"/>
    </source>
</evidence>
<dbReference type="InterPro" id="IPR000644">
    <property type="entry name" value="CBS_dom"/>
</dbReference>
<keyword evidence="13" id="KW-1185">Reference proteome</keyword>
<dbReference type="Pfam" id="PF01595">
    <property type="entry name" value="CNNM"/>
    <property type="match status" value="1"/>
</dbReference>
<sequence length="347" mass="37465">MGDLFAIGLTILLLALNGFFVGAEFALISARRSSIEPRAEEGSRLARIALYGMEHVSLMMAGAQLGITICTLGLGVLGEPAIAHLLEGPFHDVGIPDALIHPIAFAIALGLIGFLHVVLGEMVPKNIALAGPDRAVMVLAPPMVAIVRVLHPAIAFLNWIANVTLRIVGVRPKDEVTSAFTRDEVAGLVEESRREGLLDPSEGHVLVEALKFSERDARSVLLPNDRLVTLLNTVTPAEVEQVAAKTGFSRFPVRDADGDFVGYLHLKDALELRERHRTRPIAQRWIRPLPPVQLTDRLRAVLATMQRSGAHLAQVLGPDGRPLGVAALEDVLEELVGEIRDESARAA</sequence>
<feature type="domain" description="CBS" evidence="10">
    <location>
        <begin position="221"/>
        <end position="281"/>
    </location>
</feature>
<keyword evidence="7" id="KW-0129">CBS domain</keyword>
<protein>
    <submittedName>
        <fullName evidence="12">Hemolysin family protein</fullName>
    </submittedName>
</protein>
<feature type="transmembrane region" description="Helical" evidence="9">
    <location>
        <begin position="6"/>
        <end position="27"/>
    </location>
</feature>
<keyword evidence="4" id="KW-0677">Repeat</keyword>
<keyword evidence="2" id="KW-1003">Cell membrane</keyword>
<proteinExistence type="predicted"/>
<dbReference type="CDD" id="cd04590">
    <property type="entry name" value="CBS_pair_CorC_HlyC_assoc"/>
    <property type="match status" value="1"/>
</dbReference>
<evidence type="ECO:0000256" key="1">
    <source>
        <dbReference type="ARBA" id="ARBA00004651"/>
    </source>
</evidence>
<reference evidence="13" key="1">
    <citation type="submission" date="2023-07" db="EMBL/GenBank/DDBJ databases">
        <title>Conexibacter stalactiti sp. nov., isolated from stalactites in a lava cave and emended description of the genus Conexibacter.</title>
        <authorList>
            <person name="Lee S.D."/>
        </authorList>
    </citation>
    <scope>NUCLEOTIDE SEQUENCE [LARGE SCALE GENOMIC DNA]</scope>
    <source>
        <strain evidence="13">KCTC 39840</strain>
    </source>
</reference>
<evidence type="ECO:0000256" key="4">
    <source>
        <dbReference type="ARBA" id="ARBA00022737"/>
    </source>
</evidence>
<evidence type="ECO:0000259" key="10">
    <source>
        <dbReference type="PROSITE" id="PS51371"/>
    </source>
</evidence>
<keyword evidence="6 8" id="KW-0472">Membrane</keyword>
<organism evidence="12 13">
    <name type="scientific">Conexibacter stalactiti</name>
    <dbReference type="NCBI Taxonomy" id="1940611"/>
    <lineage>
        <taxon>Bacteria</taxon>
        <taxon>Bacillati</taxon>
        <taxon>Actinomycetota</taxon>
        <taxon>Thermoleophilia</taxon>
        <taxon>Solirubrobacterales</taxon>
        <taxon>Conexibacteraceae</taxon>
        <taxon>Conexibacter</taxon>
    </lineage>
</organism>
<evidence type="ECO:0000256" key="9">
    <source>
        <dbReference type="SAM" id="Phobius"/>
    </source>
</evidence>